<dbReference type="HOGENOM" id="CLU_166037_5_0_7"/>
<comment type="similarity">
    <text evidence="1 2">Belongs to the phD/YefM antitoxin family.</text>
</comment>
<evidence type="ECO:0000256" key="1">
    <source>
        <dbReference type="ARBA" id="ARBA00009981"/>
    </source>
</evidence>
<dbReference type="BioCyc" id="SCEL448385:SCE_RS02000-MONOMER"/>
<dbReference type="PANTHER" id="PTHR33713:SF3">
    <property type="entry name" value="ANTITOXIN"/>
    <property type="match status" value="1"/>
</dbReference>
<dbReference type="PANTHER" id="PTHR33713">
    <property type="entry name" value="ANTITOXIN YAFN-RELATED"/>
    <property type="match status" value="1"/>
</dbReference>
<protein>
    <recommendedName>
        <fullName evidence="2">Antitoxin</fullName>
    </recommendedName>
</protein>
<dbReference type="InterPro" id="IPR006442">
    <property type="entry name" value="Antitoxin_Phd/YefM"/>
</dbReference>
<evidence type="ECO:0000256" key="2">
    <source>
        <dbReference type="RuleBase" id="RU362080"/>
    </source>
</evidence>
<keyword evidence="4" id="KW-1185">Reference proteome</keyword>
<sequence length="91" mass="10125">MNAPAIKPVTEIKRHATEIIAQLQADHVPVLITEHGRSAAVLLDIESYQGLLRRLEILEGIARGERALSEGRVASHDEAKARLGRWLDEPR</sequence>
<dbReference type="OrthoDB" id="9809157at2"/>
<comment type="function">
    <text evidence="2">Antitoxin component of a type II toxin-antitoxin (TA) system.</text>
</comment>
<dbReference type="EMBL" id="AM746676">
    <property type="protein sequence ID" value="CAN90540.1"/>
    <property type="molecule type" value="Genomic_DNA"/>
</dbReference>
<name>A9GR49_SORC5</name>
<dbReference type="STRING" id="448385.sce0383"/>
<dbReference type="SUPFAM" id="SSF143120">
    <property type="entry name" value="YefM-like"/>
    <property type="match status" value="1"/>
</dbReference>
<dbReference type="InterPro" id="IPR036165">
    <property type="entry name" value="YefM-like_sf"/>
</dbReference>
<organism evidence="3 4">
    <name type="scientific">Sorangium cellulosum (strain So ce56)</name>
    <name type="common">Polyangium cellulosum (strain So ce56)</name>
    <dbReference type="NCBI Taxonomy" id="448385"/>
    <lineage>
        <taxon>Bacteria</taxon>
        <taxon>Pseudomonadati</taxon>
        <taxon>Myxococcota</taxon>
        <taxon>Polyangia</taxon>
        <taxon>Polyangiales</taxon>
        <taxon>Polyangiaceae</taxon>
        <taxon>Sorangium</taxon>
    </lineage>
</organism>
<evidence type="ECO:0000313" key="3">
    <source>
        <dbReference type="EMBL" id="CAN90540.1"/>
    </source>
</evidence>
<dbReference type="KEGG" id="scl:sce0383"/>
<dbReference type="RefSeq" id="WP_012233018.1">
    <property type="nucleotide sequence ID" value="NC_010162.1"/>
</dbReference>
<dbReference type="Pfam" id="PF02604">
    <property type="entry name" value="PhdYeFM_antitox"/>
    <property type="match status" value="1"/>
</dbReference>
<evidence type="ECO:0000313" key="4">
    <source>
        <dbReference type="Proteomes" id="UP000002139"/>
    </source>
</evidence>
<dbReference type="Gene3D" id="3.40.1620.10">
    <property type="entry name" value="YefM-like domain"/>
    <property type="match status" value="1"/>
</dbReference>
<accession>A9GR49</accession>
<dbReference type="eggNOG" id="COG2161">
    <property type="taxonomic scope" value="Bacteria"/>
</dbReference>
<reference evidence="3 4" key="1">
    <citation type="journal article" date="2007" name="Nat. Biotechnol.">
        <title>Complete genome sequence of the myxobacterium Sorangium cellulosum.</title>
        <authorList>
            <person name="Schneiker S."/>
            <person name="Perlova O."/>
            <person name="Kaiser O."/>
            <person name="Gerth K."/>
            <person name="Alici A."/>
            <person name="Altmeyer M.O."/>
            <person name="Bartels D."/>
            <person name="Bekel T."/>
            <person name="Beyer S."/>
            <person name="Bode E."/>
            <person name="Bode H.B."/>
            <person name="Bolten C.J."/>
            <person name="Choudhuri J.V."/>
            <person name="Doss S."/>
            <person name="Elnakady Y.A."/>
            <person name="Frank B."/>
            <person name="Gaigalat L."/>
            <person name="Goesmann A."/>
            <person name="Groeger C."/>
            <person name="Gross F."/>
            <person name="Jelsbak L."/>
            <person name="Jelsbak L."/>
            <person name="Kalinowski J."/>
            <person name="Kegler C."/>
            <person name="Knauber T."/>
            <person name="Konietzny S."/>
            <person name="Kopp M."/>
            <person name="Krause L."/>
            <person name="Krug D."/>
            <person name="Linke B."/>
            <person name="Mahmud T."/>
            <person name="Martinez-Arias R."/>
            <person name="McHardy A.C."/>
            <person name="Merai M."/>
            <person name="Meyer F."/>
            <person name="Mormann S."/>
            <person name="Munoz-Dorado J."/>
            <person name="Perez J."/>
            <person name="Pradella S."/>
            <person name="Rachid S."/>
            <person name="Raddatz G."/>
            <person name="Rosenau F."/>
            <person name="Rueckert C."/>
            <person name="Sasse F."/>
            <person name="Scharfe M."/>
            <person name="Schuster S.C."/>
            <person name="Suen G."/>
            <person name="Treuner-Lange A."/>
            <person name="Velicer G.J."/>
            <person name="Vorholter F.-J."/>
            <person name="Weissman K.J."/>
            <person name="Welch R.D."/>
            <person name="Wenzel S.C."/>
            <person name="Whitworth D.E."/>
            <person name="Wilhelm S."/>
            <person name="Wittmann C."/>
            <person name="Bloecker H."/>
            <person name="Puehler A."/>
            <person name="Mueller R."/>
        </authorList>
    </citation>
    <scope>NUCLEOTIDE SEQUENCE [LARGE SCALE GENOMIC DNA]</scope>
    <source>
        <strain evidence="4">So ce56</strain>
    </source>
</reference>
<dbReference type="NCBIfam" id="TIGR01552">
    <property type="entry name" value="phd_fam"/>
    <property type="match status" value="1"/>
</dbReference>
<dbReference type="Proteomes" id="UP000002139">
    <property type="component" value="Chromosome"/>
</dbReference>
<gene>
    <name evidence="3" type="ordered locus">sce0383</name>
</gene>
<dbReference type="InterPro" id="IPR051405">
    <property type="entry name" value="phD/YefM_antitoxin"/>
</dbReference>
<proteinExistence type="inferred from homology"/>
<dbReference type="AlphaFoldDB" id="A9GR49"/>